<dbReference type="PANTHER" id="PTHR33361:SF15">
    <property type="entry name" value="DUF885 FAMILY LIPOPROTEIN"/>
    <property type="match status" value="1"/>
</dbReference>
<proteinExistence type="predicted"/>
<reference evidence="1 2" key="1">
    <citation type="submission" date="2023-10" db="EMBL/GenBank/DDBJ databases">
        <title>Hymenobacter endophyticus sp. nov., an isolate from the leaf tissues of wheat.</title>
        <authorList>
            <person name="Dai Y."/>
        </authorList>
    </citation>
    <scope>NUCLEOTIDE SEQUENCE [LARGE SCALE GENOMIC DNA]</scope>
    <source>
        <strain evidence="1 2">ZK17L-C2</strain>
    </source>
</reference>
<protein>
    <submittedName>
        <fullName evidence="1">DUF885 domain-containing protein</fullName>
    </submittedName>
</protein>
<dbReference type="EMBL" id="JAWDJT010000001">
    <property type="protein sequence ID" value="MDU0368979.1"/>
    <property type="molecule type" value="Genomic_DNA"/>
</dbReference>
<dbReference type="PANTHER" id="PTHR33361">
    <property type="entry name" value="GLR0591 PROTEIN"/>
    <property type="match status" value="1"/>
</dbReference>
<evidence type="ECO:0000313" key="2">
    <source>
        <dbReference type="Proteomes" id="UP001250698"/>
    </source>
</evidence>
<evidence type="ECO:0000313" key="1">
    <source>
        <dbReference type="EMBL" id="MDU0368979.1"/>
    </source>
</evidence>
<name>A0ABU3TC87_9BACT</name>
<dbReference type="Pfam" id="PF05960">
    <property type="entry name" value="DUF885"/>
    <property type="match status" value="1"/>
</dbReference>
<gene>
    <name evidence="1" type="ORF">ROI90_01115</name>
</gene>
<sequence length="597" mass="67568">MSSFFSANTLLAAAALTAGLASCGSQSDGHRVADADAQPDAAFERYKSRFIDSLWYYNPEWASGAGYHRYDSLLVVPNAGRRQTEAAALARRREEMKTIKLEDLSVNNQTDFRLMQNYLQSARFYADTLRDWQWNPANYNLGGSVAEILNGRYWPLDRRLRAISSKLSRAVDYYEAAKQNIQQPTREHTDLAIRQNQGGLEVFGKALQDSVAKSGLSAGEKQDLLSRVAATRLSMEGYVRFLQQEVLPAGQFRSFRIGKNLFARKFALDIQSTYSAEEVYRKALAHKQELLHDMKKRAARLYPKYFPGQPQPTDSLVVVQQVISRLSQQHATPTGFVQAVQDQMPTLVKWVDDHKLLTQDPTKPLVVRETPLYMRGSGAGASISAPGPYDKAANTYYNVEPLTGQPAARAESYLREYNQYTLQILNIHEAIPGHYTQLVYANRSPSLIKSIFGNGAMIEGWAVYAERMMLESGYGGGTDEIWLMWDKWNMRVTLNAILDHEVQAGSITEAQTVAMLRRDGFQEEAEARNKWLRATLSQVQLSSYFTGYTEIYDLREELKRQPGSKFDLKGFHEQFLSYGSAPVKYIRQMMLKGNKLN</sequence>
<organism evidence="1 2">
    <name type="scientific">Hymenobacter endophyticus</name>
    <dbReference type="NCBI Taxonomy" id="3076335"/>
    <lineage>
        <taxon>Bacteria</taxon>
        <taxon>Pseudomonadati</taxon>
        <taxon>Bacteroidota</taxon>
        <taxon>Cytophagia</taxon>
        <taxon>Cytophagales</taxon>
        <taxon>Hymenobacteraceae</taxon>
        <taxon>Hymenobacter</taxon>
    </lineage>
</organism>
<dbReference type="InterPro" id="IPR010281">
    <property type="entry name" value="DUF885"/>
</dbReference>
<accession>A0ABU3TC87</accession>
<comment type="caution">
    <text evidence="1">The sequence shown here is derived from an EMBL/GenBank/DDBJ whole genome shotgun (WGS) entry which is preliminary data.</text>
</comment>
<dbReference type="RefSeq" id="WP_315996498.1">
    <property type="nucleotide sequence ID" value="NZ_JAWDJT010000001.1"/>
</dbReference>
<keyword evidence="2" id="KW-1185">Reference proteome</keyword>
<dbReference type="Proteomes" id="UP001250698">
    <property type="component" value="Unassembled WGS sequence"/>
</dbReference>